<evidence type="ECO:0000256" key="2">
    <source>
        <dbReference type="ARBA" id="ARBA00009773"/>
    </source>
</evidence>
<evidence type="ECO:0000256" key="5">
    <source>
        <dbReference type="ARBA" id="ARBA00022692"/>
    </source>
</evidence>
<feature type="transmembrane region" description="Helical" evidence="8">
    <location>
        <begin position="214"/>
        <end position="239"/>
    </location>
</feature>
<keyword evidence="6 8" id="KW-1133">Transmembrane helix</keyword>
<feature type="transmembrane region" description="Helical" evidence="8">
    <location>
        <begin position="66"/>
        <end position="89"/>
    </location>
</feature>
<name>A0A365KXT3_9BACL</name>
<comment type="similarity">
    <text evidence="2">Belongs to the autoinducer-2 exporter (AI-2E) (TC 2.A.86) family.</text>
</comment>
<keyword evidence="10" id="KW-1185">Reference proteome</keyword>
<dbReference type="Proteomes" id="UP000251002">
    <property type="component" value="Unassembled WGS sequence"/>
</dbReference>
<keyword evidence="7 8" id="KW-0472">Membrane</keyword>
<evidence type="ECO:0000256" key="3">
    <source>
        <dbReference type="ARBA" id="ARBA00022448"/>
    </source>
</evidence>
<dbReference type="Pfam" id="PF01594">
    <property type="entry name" value="AI-2E_transport"/>
    <property type="match status" value="1"/>
</dbReference>
<feature type="transmembrane region" description="Helical" evidence="8">
    <location>
        <begin position="279"/>
        <end position="295"/>
    </location>
</feature>
<dbReference type="PANTHER" id="PTHR21716:SF53">
    <property type="entry name" value="PERMEASE PERM-RELATED"/>
    <property type="match status" value="1"/>
</dbReference>
<organism evidence="9 10">
    <name type="scientific">Planococcus halotolerans</name>
    <dbReference type="NCBI Taxonomy" id="2233542"/>
    <lineage>
        <taxon>Bacteria</taxon>
        <taxon>Bacillati</taxon>
        <taxon>Bacillota</taxon>
        <taxon>Bacilli</taxon>
        <taxon>Bacillales</taxon>
        <taxon>Caryophanaceae</taxon>
        <taxon>Planococcus</taxon>
    </lineage>
</organism>
<evidence type="ECO:0000256" key="4">
    <source>
        <dbReference type="ARBA" id="ARBA00022475"/>
    </source>
</evidence>
<evidence type="ECO:0000256" key="1">
    <source>
        <dbReference type="ARBA" id="ARBA00004651"/>
    </source>
</evidence>
<feature type="transmembrane region" description="Helical" evidence="8">
    <location>
        <begin position="315"/>
        <end position="340"/>
    </location>
</feature>
<dbReference type="PANTHER" id="PTHR21716">
    <property type="entry name" value="TRANSMEMBRANE PROTEIN"/>
    <property type="match status" value="1"/>
</dbReference>
<protein>
    <submittedName>
        <fullName evidence="9">AI-2E family transporter</fullName>
    </submittedName>
</protein>
<feature type="transmembrane region" description="Helical" evidence="8">
    <location>
        <begin position="156"/>
        <end position="181"/>
    </location>
</feature>
<gene>
    <name evidence="9" type="ORF">DP120_09955</name>
</gene>
<dbReference type="RefSeq" id="WP_112223520.1">
    <property type="nucleotide sequence ID" value="NZ_CP047673.1"/>
</dbReference>
<comment type="caution">
    <text evidence="9">The sequence shown here is derived from an EMBL/GenBank/DDBJ whole genome shotgun (WGS) entry which is preliminary data.</text>
</comment>
<comment type="subcellular location">
    <subcellularLocation>
        <location evidence="1">Cell membrane</location>
        <topology evidence="1">Multi-pass membrane protein</topology>
    </subcellularLocation>
</comment>
<evidence type="ECO:0000256" key="7">
    <source>
        <dbReference type="ARBA" id="ARBA00023136"/>
    </source>
</evidence>
<reference evidence="9 10" key="1">
    <citation type="submission" date="2018-06" db="EMBL/GenBank/DDBJ databases">
        <title>The draft genome sequences of strains SCU63 and S1.</title>
        <authorList>
            <person name="Gan L."/>
        </authorList>
    </citation>
    <scope>NUCLEOTIDE SEQUENCE [LARGE SCALE GENOMIC DNA]</scope>
    <source>
        <strain evidence="9 10">SCU63</strain>
    </source>
</reference>
<proteinExistence type="inferred from homology"/>
<feature type="transmembrane region" description="Helical" evidence="8">
    <location>
        <begin position="30"/>
        <end position="54"/>
    </location>
</feature>
<keyword evidence="5 8" id="KW-0812">Transmembrane</keyword>
<dbReference type="EMBL" id="QLZR01000003">
    <property type="protein sequence ID" value="RAZ77793.1"/>
    <property type="molecule type" value="Genomic_DNA"/>
</dbReference>
<feature type="transmembrane region" description="Helical" evidence="8">
    <location>
        <begin position="7"/>
        <end position="24"/>
    </location>
</feature>
<feature type="transmembrane region" description="Helical" evidence="8">
    <location>
        <begin position="245"/>
        <end position="272"/>
    </location>
</feature>
<sequence>MPKTKWFLFLYSVVLILIILYLAARMPFLLYPFKVIISTIAPTVIVGGILYYIFRPLVRLLEKRMGRVTAILSIFMIFSIILFFLGSWLGPLLAEQIMTLINNFPVIAQRVQDWVDMTLESDWWQFIQEQNVMPDLQPTTLTDNFSTTFSDLSSSILSFLASFLSIVSKLVIVPFVLFFLLKDGDRLPDSFLKILPQDSREEGRKILQDMDENLSAYIQGQAIVSLFVGALSLVAYMLLGLEYAVILALVSMFTNLIPFLGPFIGAVPVLIVALIQDPLLALWTAIAILIIQQLESNLISPNVMGHKLEVHPVTIIFLLYIGASFAGIIGMILVIPFYAVGKAIVQNIYRLIRLKFPALR</sequence>
<keyword evidence="3" id="KW-0813">Transport</keyword>
<dbReference type="GO" id="GO:0005886">
    <property type="term" value="C:plasma membrane"/>
    <property type="evidence" value="ECO:0007669"/>
    <property type="project" value="UniProtKB-SubCell"/>
</dbReference>
<accession>A0A365KXT3</accession>
<dbReference type="InterPro" id="IPR002549">
    <property type="entry name" value="AI-2E-like"/>
</dbReference>
<evidence type="ECO:0000313" key="9">
    <source>
        <dbReference type="EMBL" id="RAZ77793.1"/>
    </source>
</evidence>
<evidence type="ECO:0000313" key="10">
    <source>
        <dbReference type="Proteomes" id="UP000251002"/>
    </source>
</evidence>
<evidence type="ECO:0000256" key="6">
    <source>
        <dbReference type="ARBA" id="ARBA00022989"/>
    </source>
</evidence>
<evidence type="ECO:0000256" key="8">
    <source>
        <dbReference type="SAM" id="Phobius"/>
    </source>
</evidence>
<dbReference type="AlphaFoldDB" id="A0A365KXT3"/>
<keyword evidence="4" id="KW-1003">Cell membrane</keyword>
<dbReference type="GO" id="GO:0055085">
    <property type="term" value="P:transmembrane transport"/>
    <property type="evidence" value="ECO:0007669"/>
    <property type="project" value="TreeGrafter"/>
</dbReference>